<dbReference type="InterPro" id="IPR050769">
    <property type="entry name" value="NAT_camello-type"/>
</dbReference>
<dbReference type="RefSeq" id="WP_173415169.1">
    <property type="nucleotide sequence ID" value="NZ_CP054139.1"/>
</dbReference>
<gene>
    <name evidence="3" type="ORF">HQ865_12240</name>
</gene>
<evidence type="ECO:0000313" key="4">
    <source>
        <dbReference type="Proteomes" id="UP000505355"/>
    </source>
</evidence>
<feature type="domain" description="N-acetyltransferase" evidence="2">
    <location>
        <begin position="1"/>
        <end position="136"/>
    </location>
</feature>
<dbReference type="Proteomes" id="UP000505355">
    <property type="component" value="Chromosome"/>
</dbReference>
<dbReference type="InterPro" id="IPR000182">
    <property type="entry name" value="GNAT_dom"/>
</dbReference>
<dbReference type="Gene3D" id="3.40.630.30">
    <property type="match status" value="1"/>
</dbReference>
<dbReference type="EMBL" id="CP054139">
    <property type="protein sequence ID" value="QKJ30494.1"/>
    <property type="molecule type" value="Genomic_DNA"/>
</dbReference>
<keyword evidence="4" id="KW-1185">Reference proteome</keyword>
<organism evidence="3 4">
    <name type="scientific">Mucilaginibacter mali</name>
    <dbReference type="NCBI Taxonomy" id="2740462"/>
    <lineage>
        <taxon>Bacteria</taxon>
        <taxon>Pseudomonadati</taxon>
        <taxon>Bacteroidota</taxon>
        <taxon>Sphingobacteriia</taxon>
        <taxon>Sphingobacteriales</taxon>
        <taxon>Sphingobacteriaceae</taxon>
        <taxon>Mucilaginibacter</taxon>
    </lineage>
</organism>
<evidence type="ECO:0000256" key="1">
    <source>
        <dbReference type="ARBA" id="ARBA00022679"/>
    </source>
</evidence>
<name>A0A7D4TP62_9SPHI</name>
<dbReference type="CDD" id="cd04301">
    <property type="entry name" value="NAT_SF"/>
    <property type="match status" value="1"/>
</dbReference>
<evidence type="ECO:0000259" key="2">
    <source>
        <dbReference type="PROSITE" id="PS51186"/>
    </source>
</evidence>
<sequence length="151" mass="17574">MMYTRLLKKHEQLPYNLLLLADEEMQAIERYIHQSAVYVVEQDDLAIGVYALYPVDERVAEIKAIAVAEEFQNRGIGRFLLRDAEEKAREQGYTELIIGTPDIAVKQLAIYEKAGFERYEIKKNFFIDYYTAPIFEDGVQLSDMAMLRKLL</sequence>
<protein>
    <submittedName>
        <fullName evidence="3">GNAT family N-acetyltransferase</fullName>
    </submittedName>
</protein>
<dbReference type="PANTHER" id="PTHR13947:SF37">
    <property type="entry name" value="LD18367P"/>
    <property type="match status" value="1"/>
</dbReference>
<dbReference type="AlphaFoldDB" id="A0A7D4TP62"/>
<dbReference type="GO" id="GO:0008080">
    <property type="term" value="F:N-acetyltransferase activity"/>
    <property type="evidence" value="ECO:0007669"/>
    <property type="project" value="InterPro"/>
</dbReference>
<reference evidence="3 4" key="1">
    <citation type="submission" date="2020-05" db="EMBL/GenBank/DDBJ databases">
        <title>Mucilaginibacter mali sp. nov.</title>
        <authorList>
            <person name="Kim H.S."/>
            <person name="Lee K.C."/>
            <person name="Suh M.K."/>
            <person name="Kim J.-S."/>
            <person name="Han K.-I."/>
            <person name="Eom M.K."/>
            <person name="Shin Y.K."/>
            <person name="Lee J.-S."/>
        </authorList>
    </citation>
    <scope>NUCLEOTIDE SEQUENCE [LARGE SCALE GENOMIC DNA]</scope>
    <source>
        <strain evidence="3 4">G2-14</strain>
    </source>
</reference>
<evidence type="ECO:0000313" key="3">
    <source>
        <dbReference type="EMBL" id="QKJ30494.1"/>
    </source>
</evidence>
<dbReference type="KEGG" id="mmab:HQ865_12240"/>
<keyword evidence="1 3" id="KW-0808">Transferase</keyword>
<dbReference type="SUPFAM" id="SSF55729">
    <property type="entry name" value="Acyl-CoA N-acyltransferases (Nat)"/>
    <property type="match status" value="1"/>
</dbReference>
<proteinExistence type="predicted"/>
<dbReference type="PANTHER" id="PTHR13947">
    <property type="entry name" value="GNAT FAMILY N-ACETYLTRANSFERASE"/>
    <property type="match status" value="1"/>
</dbReference>
<dbReference type="Pfam" id="PF00583">
    <property type="entry name" value="Acetyltransf_1"/>
    <property type="match status" value="1"/>
</dbReference>
<dbReference type="InterPro" id="IPR016181">
    <property type="entry name" value="Acyl_CoA_acyltransferase"/>
</dbReference>
<accession>A0A7D4TP62</accession>
<dbReference type="PROSITE" id="PS51186">
    <property type="entry name" value="GNAT"/>
    <property type="match status" value="1"/>
</dbReference>